<dbReference type="OrthoDB" id="79687at2759"/>
<dbReference type="Gene3D" id="3.30.200.20">
    <property type="entry name" value="Phosphorylase Kinase, domain 1"/>
    <property type="match status" value="1"/>
</dbReference>
<evidence type="ECO:0000256" key="1">
    <source>
        <dbReference type="SAM" id="MobiDB-lite"/>
    </source>
</evidence>
<dbReference type="InterPro" id="IPR011989">
    <property type="entry name" value="ARM-like"/>
</dbReference>
<feature type="domain" description="Protein kinase" evidence="2">
    <location>
        <begin position="33"/>
        <end position="321"/>
    </location>
</feature>
<dbReference type="InterPro" id="IPR011009">
    <property type="entry name" value="Kinase-like_dom_sf"/>
</dbReference>
<dbReference type="SUPFAM" id="SSF56112">
    <property type="entry name" value="Protein kinase-like (PK-like)"/>
    <property type="match status" value="1"/>
</dbReference>
<organism evidence="3 4">
    <name type="scientific">Eremothecium gossypii (strain ATCC 10895 / CBS 109.51 / FGSC 9923 / NRRL Y-1056)</name>
    <name type="common">Yeast</name>
    <name type="synonym">Ashbya gossypii</name>
    <dbReference type="NCBI Taxonomy" id="284811"/>
    <lineage>
        <taxon>Eukaryota</taxon>
        <taxon>Fungi</taxon>
        <taxon>Dikarya</taxon>
        <taxon>Ascomycota</taxon>
        <taxon>Saccharomycotina</taxon>
        <taxon>Saccharomycetes</taxon>
        <taxon>Saccharomycetales</taxon>
        <taxon>Saccharomycetaceae</taxon>
        <taxon>Eremothecium</taxon>
    </lineage>
</organism>
<reference evidence="3 4" key="1">
    <citation type="journal article" date="2004" name="Science">
        <title>The Ashbya gossypii genome as a tool for mapping the ancient Saccharomyces cerevisiae genome.</title>
        <authorList>
            <person name="Dietrich F.S."/>
            <person name="Voegeli S."/>
            <person name="Brachat S."/>
            <person name="Lerch A."/>
            <person name="Gates K."/>
            <person name="Steiner S."/>
            <person name="Mohr C."/>
            <person name="Pohlmann R."/>
            <person name="Luedi P."/>
            <person name="Choi S."/>
            <person name="Wing R.A."/>
            <person name="Flavier A."/>
            <person name="Gaffney T.D."/>
            <person name="Philippsen P."/>
        </authorList>
    </citation>
    <scope>NUCLEOTIDE SEQUENCE [LARGE SCALE GENOMIC DNA]</scope>
    <source>
        <strain evidence="4">ATCC 10895 / CBS 109.51 / FGSC 9923 / NRRL Y-1056</strain>
    </source>
</reference>
<evidence type="ECO:0000259" key="2">
    <source>
        <dbReference type="PROSITE" id="PS50011"/>
    </source>
</evidence>
<feature type="region of interest" description="Disordered" evidence="1">
    <location>
        <begin position="635"/>
        <end position="780"/>
    </location>
</feature>
<dbReference type="PROSITE" id="PS50011">
    <property type="entry name" value="PROTEIN_KINASE_DOM"/>
    <property type="match status" value="1"/>
</dbReference>
<feature type="region of interest" description="Disordered" evidence="1">
    <location>
        <begin position="19"/>
        <end position="41"/>
    </location>
</feature>
<dbReference type="AlphaFoldDB" id="Q754Z4"/>
<dbReference type="EMBL" id="AE016819">
    <property type="protein sequence ID" value="AAS53304.1"/>
    <property type="molecule type" value="Genomic_DNA"/>
</dbReference>
<sequence>MGLWSTRSGISVNYSYSSSPTFTAEPWSVHTGRPRSSSSGSSRVSVFIFDKRKFENYLLNYGVIQSRSSSADRQLISDAYDILRTQVNNMAKLKHPMLLGLVAPLEEHSKSFMFVTEYVSGCLLSIYQGHDSDQDLFSTESQDIIIQRGILQISHGLDFIHNTASSVHLDLNPRTVFVNEHSDWKVFGLGHLFKLAAGTNTAEYFMPQYDSRVPSFMQLDLNYTAPEIVFENTVSPRSDYFSLGALVYFLYYGRNLFNCDNSTSNYRDEYSRFERKLSQMSWESIFSKLPDKVRATIPRLMSRDLYARYEDINEFIASEFFEDPLIKTLVFLDDLPTKSTEEKTVFLNGLAKLLPKFPAQLLQRKFLTALLQLLDQSSSSNEINSECLSQTLHIIIQIGRSLSQLTFNEKVAPYLTSKHNFDILLKNASMCLISNLETLKEKLKSEVFCEQMLKPLFAHALSSANDSAVELQCSALSKLHVALETLDFTSAKRSFFPLITELFVRTTSLTVKVSCISSFLEMVKRRSIDKFTVLEELLPLVRSMKTRDSRVLVKFLDLFRVLPDFIQDDEAFVQSILPIMWTFSMSKTLSPAQYSEFTEVLNNITQQIQRSHLQALHKNESHQKKTSNFSKVIEKPASPPVEQPPAVATPVLQPKKPARPANKYNLLAKPNGGYGTASSADKPTAKPSGGYGVASSTDKPAVKPLTLSKGMPLGTRRARGSPRIPQPAPQVPEDDFDAFVSSSEHKPSPPKPSAAALPPGFSASLLQPSKRSSTPAAPGT</sequence>
<dbReference type="InterPro" id="IPR016024">
    <property type="entry name" value="ARM-type_fold"/>
</dbReference>
<dbReference type="OMA" id="MPKMTQP"/>
<dbReference type="InterPro" id="IPR051177">
    <property type="entry name" value="CIK-Related_Protein"/>
</dbReference>
<evidence type="ECO:0000313" key="4">
    <source>
        <dbReference type="Proteomes" id="UP000000591"/>
    </source>
</evidence>
<dbReference type="InParanoid" id="Q754Z4"/>
<dbReference type="GO" id="GO:0004672">
    <property type="term" value="F:protein kinase activity"/>
    <property type="evidence" value="ECO:0007669"/>
    <property type="project" value="InterPro"/>
</dbReference>
<dbReference type="Pfam" id="PF00069">
    <property type="entry name" value="Pkinase"/>
    <property type="match status" value="1"/>
</dbReference>
<dbReference type="SUPFAM" id="SSF48371">
    <property type="entry name" value="ARM repeat"/>
    <property type="match status" value="1"/>
</dbReference>
<dbReference type="Gene3D" id="1.10.510.10">
    <property type="entry name" value="Transferase(Phosphotransferase) domain 1"/>
    <property type="match status" value="1"/>
</dbReference>
<keyword evidence="4" id="KW-1185">Reference proteome</keyword>
<name>Q754Z4_EREGS</name>
<dbReference type="FunCoup" id="Q754Z4">
    <property type="interactions" value="880"/>
</dbReference>
<dbReference type="KEGG" id="ago:AGOS_AFL068C"/>
<reference evidence="4" key="2">
    <citation type="journal article" date="2013" name="G3 (Bethesda)">
        <title>Genomes of Ashbya fungi isolated from insects reveal four mating-type loci, numerous translocations, lack of transposons, and distinct gene duplications.</title>
        <authorList>
            <person name="Dietrich F.S."/>
            <person name="Voegeli S."/>
            <person name="Kuo S."/>
            <person name="Philippsen P."/>
        </authorList>
    </citation>
    <scope>GENOME REANNOTATION</scope>
    <source>
        <strain evidence="4">ATCC 10895 / CBS 109.51 / FGSC 9923 / NRRL Y-1056</strain>
    </source>
</reference>
<evidence type="ECO:0000313" key="3">
    <source>
        <dbReference type="EMBL" id="AAS53304.1"/>
    </source>
</evidence>
<gene>
    <name evidence="3" type="ORF">AGOS_AFL068C</name>
</gene>
<proteinExistence type="predicted"/>
<dbReference type="RefSeq" id="NP_985480.1">
    <property type="nucleotide sequence ID" value="NM_210834.1"/>
</dbReference>
<feature type="compositionally biased region" description="Polar residues" evidence="1">
    <location>
        <begin position="764"/>
        <end position="780"/>
    </location>
</feature>
<protein>
    <submittedName>
        <fullName evidence="3">AFL068Cp</fullName>
    </submittedName>
</protein>
<dbReference type="PANTHER" id="PTHR12984:SF6">
    <property type="entry name" value="SCY1-LIKE PROTEIN 2"/>
    <property type="match status" value="1"/>
</dbReference>
<dbReference type="GeneID" id="4621709"/>
<dbReference type="Gene3D" id="1.25.10.10">
    <property type="entry name" value="Leucine-rich Repeat Variant"/>
    <property type="match status" value="1"/>
</dbReference>
<dbReference type="GO" id="GO:0005524">
    <property type="term" value="F:ATP binding"/>
    <property type="evidence" value="ECO:0007669"/>
    <property type="project" value="InterPro"/>
</dbReference>
<dbReference type="eggNOG" id="KOG2137">
    <property type="taxonomic scope" value="Eukaryota"/>
</dbReference>
<dbReference type="InterPro" id="IPR000719">
    <property type="entry name" value="Prot_kinase_dom"/>
</dbReference>
<dbReference type="HOGENOM" id="CLU_008724_3_0_1"/>
<dbReference type="SMART" id="SM00220">
    <property type="entry name" value="S_TKc"/>
    <property type="match status" value="1"/>
</dbReference>
<dbReference type="PANTHER" id="PTHR12984">
    <property type="entry name" value="SCY1-RELATED S/T PROTEIN KINASE-LIKE"/>
    <property type="match status" value="1"/>
</dbReference>
<dbReference type="Proteomes" id="UP000000591">
    <property type="component" value="Chromosome VI"/>
</dbReference>
<accession>Q754Z4</accession>